<proteinExistence type="predicted"/>
<sequence>MSCYLSPLDAAIEAACLTKAGRPHRSMAASALDLGAFLGERDSELVAAMHVGWPAHNGVLLRHSDGRPGRCCRLMRQPLGIPTTFEVDARTLAAYSASRERAGLFAWAETVREVRTWPATRIRHVATKAVAAITSRCEADHWKTATQLAAFDPEFGQWHFVPFSSGGEAL</sequence>
<gene>
    <name evidence="1" type="ORF">DLM46_09910</name>
</gene>
<evidence type="ECO:0000313" key="1">
    <source>
        <dbReference type="EMBL" id="RDK03187.1"/>
    </source>
</evidence>
<protein>
    <submittedName>
        <fullName evidence="1">Uncharacterized protein</fullName>
    </submittedName>
</protein>
<accession>A0A370NC63</accession>
<dbReference type="OrthoDB" id="8994871at2"/>
<dbReference type="Proteomes" id="UP000254875">
    <property type="component" value="Unassembled WGS sequence"/>
</dbReference>
<name>A0A370NC63_9BURK</name>
<dbReference type="EMBL" id="QHKS01000005">
    <property type="protein sequence ID" value="RDK03187.1"/>
    <property type="molecule type" value="Genomic_DNA"/>
</dbReference>
<organism evidence="1 2">
    <name type="scientific">Paraburkholderia lacunae</name>
    <dbReference type="NCBI Taxonomy" id="2211104"/>
    <lineage>
        <taxon>Bacteria</taxon>
        <taxon>Pseudomonadati</taxon>
        <taxon>Pseudomonadota</taxon>
        <taxon>Betaproteobacteria</taxon>
        <taxon>Burkholderiales</taxon>
        <taxon>Burkholderiaceae</taxon>
        <taxon>Paraburkholderia</taxon>
    </lineage>
</organism>
<dbReference type="RefSeq" id="WP_115100579.1">
    <property type="nucleotide sequence ID" value="NZ_QHKS01000005.1"/>
</dbReference>
<comment type="caution">
    <text evidence="1">The sequence shown here is derived from an EMBL/GenBank/DDBJ whole genome shotgun (WGS) entry which is preliminary data.</text>
</comment>
<reference evidence="2" key="1">
    <citation type="submission" date="2018-05" db="EMBL/GenBank/DDBJ databases">
        <authorList>
            <person name="Feng T."/>
        </authorList>
    </citation>
    <scope>NUCLEOTIDE SEQUENCE [LARGE SCALE GENOMIC DNA]</scope>
    <source>
        <strain evidence="2">S27</strain>
    </source>
</reference>
<keyword evidence="2" id="KW-1185">Reference proteome</keyword>
<dbReference type="AlphaFoldDB" id="A0A370NC63"/>
<evidence type="ECO:0000313" key="2">
    <source>
        <dbReference type="Proteomes" id="UP000254875"/>
    </source>
</evidence>